<dbReference type="Proteomes" id="UP000243535">
    <property type="component" value="Unassembled WGS sequence"/>
</dbReference>
<feature type="domain" description="HAMP" evidence="7">
    <location>
        <begin position="196"/>
        <end position="248"/>
    </location>
</feature>
<dbReference type="Gene3D" id="1.10.287.950">
    <property type="entry name" value="Methyl-accepting chemotaxis protein"/>
    <property type="match status" value="1"/>
</dbReference>
<dbReference type="GO" id="GO:0004888">
    <property type="term" value="F:transmembrane signaling receptor activity"/>
    <property type="evidence" value="ECO:0007669"/>
    <property type="project" value="InterPro"/>
</dbReference>
<dbReference type="SUPFAM" id="SSF58104">
    <property type="entry name" value="Methyl-accepting chemotaxis protein (MCP) signaling domain"/>
    <property type="match status" value="1"/>
</dbReference>
<evidence type="ECO:0000259" key="6">
    <source>
        <dbReference type="PROSITE" id="PS50111"/>
    </source>
</evidence>
<keyword evidence="1 3" id="KW-0807">Transducer</keyword>
<dbReference type="GO" id="GO:0006935">
    <property type="term" value="P:chemotaxis"/>
    <property type="evidence" value="ECO:0007669"/>
    <property type="project" value="InterPro"/>
</dbReference>
<dbReference type="PANTHER" id="PTHR32089">
    <property type="entry name" value="METHYL-ACCEPTING CHEMOTAXIS PROTEIN MCPB"/>
    <property type="match status" value="1"/>
</dbReference>
<keyword evidence="9" id="KW-1185">Reference proteome</keyword>
<evidence type="ECO:0000259" key="7">
    <source>
        <dbReference type="PROSITE" id="PS50885"/>
    </source>
</evidence>
<dbReference type="Pfam" id="PF00015">
    <property type="entry name" value="MCPsignal"/>
    <property type="match status" value="1"/>
</dbReference>
<dbReference type="STRING" id="375574.GCA_001418035_00455"/>
<organism evidence="8 9">
    <name type="scientific">Gulbenkiania indica</name>
    <dbReference type="NCBI Taxonomy" id="375574"/>
    <lineage>
        <taxon>Bacteria</taxon>
        <taxon>Pseudomonadati</taxon>
        <taxon>Pseudomonadota</taxon>
        <taxon>Betaproteobacteria</taxon>
        <taxon>Neisseriales</taxon>
        <taxon>Chromobacteriaceae</taxon>
        <taxon>Gulbenkiania</taxon>
    </lineage>
</organism>
<dbReference type="OrthoDB" id="8594397at2"/>
<keyword evidence="5" id="KW-0472">Membrane</keyword>
<dbReference type="PROSITE" id="PS50111">
    <property type="entry name" value="CHEMOTAXIS_TRANSDUC_2"/>
    <property type="match status" value="1"/>
</dbReference>
<evidence type="ECO:0000256" key="1">
    <source>
        <dbReference type="ARBA" id="ARBA00023224"/>
    </source>
</evidence>
<evidence type="ECO:0000256" key="2">
    <source>
        <dbReference type="ARBA" id="ARBA00029447"/>
    </source>
</evidence>
<dbReference type="AlphaFoldDB" id="A0A0K6GTH2"/>
<accession>A0A0K6GTH2</accession>
<evidence type="ECO:0000256" key="5">
    <source>
        <dbReference type="SAM" id="Phobius"/>
    </source>
</evidence>
<dbReference type="RefSeq" id="WP_055433273.1">
    <property type="nucleotide sequence ID" value="NZ_CYHA01000001.1"/>
</dbReference>
<feature type="transmembrane region" description="Helical" evidence="5">
    <location>
        <begin position="12"/>
        <end position="32"/>
    </location>
</feature>
<evidence type="ECO:0000313" key="8">
    <source>
        <dbReference type="EMBL" id="CUA81811.1"/>
    </source>
</evidence>
<dbReference type="CDD" id="cd06225">
    <property type="entry name" value="HAMP"/>
    <property type="match status" value="1"/>
</dbReference>
<comment type="similarity">
    <text evidence="2">Belongs to the methyl-accepting chemotaxis (MCP) protein family.</text>
</comment>
<proteinExistence type="inferred from homology"/>
<dbReference type="GO" id="GO:0016020">
    <property type="term" value="C:membrane"/>
    <property type="evidence" value="ECO:0007669"/>
    <property type="project" value="InterPro"/>
</dbReference>
<dbReference type="EMBL" id="CYHA01000001">
    <property type="protein sequence ID" value="CUA81811.1"/>
    <property type="molecule type" value="Genomic_DNA"/>
</dbReference>
<dbReference type="GO" id="GO:0007165">
    <property type="term" value="P:signal transduction"/>
    <property type="evidence" value="ECO:0007669"/>
    <property type="project" value="UniProtKB-KW"/>
</dbReference>
<evidence type="ECO:0000256" key="4">
    <source>
        <dbReference type="SAM" id="MobiDB-lite"/>
    </source>
</evidence>
<dbReference type="InterPro" id="IPR004089">
    <property type="entry name" value="MCPsignal_dom"/>
</dbReference>
<dbReference type="PRINTS" id="PR00260">
    <property type="entry name" value="CHEMTRNSDUCR"/>
</dbReference>
<gene>
    <name evidence="8" type="ORF">Ga0061063_0657</name>
</gene>
<dbReference type="PROSITE" id="PS50885">
    <property type="entry name" value="HAMP"/>
    <property type="match status" value="1"/>
</dbReference>
<feature type="region of interest" description="Disordered" evidence="4">
    <location>
        <begin position="533"/>
        <end position="555"/>
    </location>
</feature>
<sequence length="555" mass="58950">MTLVTRLRLTVVLTVTSLIVVFFLTGFQLFRLTDGFDAYRQRQTLSANLYALKAAVLSLARADPLLADTAPRLAVTDRAVARLLEAIGPALPADRAQAFDKAVRAPWQEFARQLKSALRIAETAPQDALSIPEQAYALHIAPLVATLDQQIAEEARAQQAAEQAMHARMRTLALSVLGPLGLASLLLIVAQSSLARRVRLQMRTMLEAVDRLGEGDLTIRLPEAGHDELAQMATRFNRFLERLGGLLEAVRRTAAEAGEESRQMLQLTSQVLEVTRAQAETSARSNDAAGEVAEAAAEIARHVGRAQTGTGEASRRTEHAHHLGEDSRHTMQALAGRIDGAMLEMRALEDAIGDISSISTLIRDIADQTNLLALNAAIEAARAGETGRGFAVVADEVRKLSERTAGATTRIFEALGHVGHATDGMAAAMEAAREASGSSVTAQATLAEALEGIDGTLSALTEWMAEIGAATEAQRTSGEQIRAFSSEVSTLATDIFGRMQGIEPSMHHLAEAAAALNQRLAWFRLPEAGAALPPAPTPAAPRAAPGLPQGALAAA</sequence>
<dbReference type="InterPro" id="IPR004090">
    <property type="entry name" value="Chemotax_Me-accpt_rcpt"/>
</dbReference>
<dbReference type="SMART" id="SM00283">
    <property type="entry name" value="MA"/>
    <property type="match status" value="1"/>
</dbReference>
<dbReference type="SMART" id="SM00304">
    <property type="entry name" value="HAMP"/>
    <property type="match status" value="1"/>
</dbReference>
<feature type="compositionally biased region" description="Low complexity" evidence="4">
    <location>
        <begin position="540"/>
        <end position="555"/>
    </location>
</feature>
<reference evidence="9" key="1">
    <citation type="submission" date="2015-08" db="EMBL/GenBank/DDBJ databases">
        <authorList>
            <person name="Varghese N."/>
        </authorList>
    </citation>
    <scope>NUCLEOTIDE SEQUENCE [LARGE SCALE GENOMIC DNA]</scope>
    <source>
        <strain evidence="9">DSM 17901</strain>
    </source>
</reference>
<feature type="compositionally biased region" description="Basic and acidic residues" evidence="4">
    <location>
        <begin position="313"/>
        <end position="326"/>
    </location>
</feature>
<name>A0A0K6GTH2_9NEIS</name>
<feature type="transmembrane region" description="Helical" evidence="5">
    <location>
        <begin position="172"/>
        <end position="194"/>
    </location>
</feature>
<keyword evidence="5" id="KW-0812">Transmembrane</keyword>
<dbReference type="InterPro" id="IPR003660">
    <property type="entry name" value="HAMP_dom"/>
</dbReference>
<feature type="domain" description="Methyl-accepting transducer" evidence="6">
    <location>
        <begin position="253"/>
        <end position="489"/>
    </location>
</feature>
<dbReference type="Pfam" id="PF00672">
    <property type="entry name" value="HAMP"/>
    <property type="match status" value="1"/>
</dbReference>
<dbReference type="PANTHER" id="PTHR32089:SF112">
    <property type="entry name" value="LYSOZYME-LIKE PROTEIN-RELATED"/>
    <property type="match status" value="1"/>
</dbReference>
<evidence type="ECO:0000256" key="3">
    <source>
        <dbReference type="PROSITE-ProRule" id="PRU00284"/>
    </source>
</evidence>
<evidence type="ECO:0000313" key="9">
    <source>
        <dbReference type="Proteomes" id="UP000243535"/>
    </source>
</evidence>
<feature type="region of interest" description="Disordered" evidence="4">
    <location>
        <begin position="306"/>
        <end position="326"/>
    </location>
</feature>
<protein>
    <submittedName>
        <fullName evidence="8">Methyl-accepting chemotaxis protein</fullName>
    </submittedName>
</protein>
<keyword evidence="5" id="KW-1133">Transmembrane helix</keyword>